<feature type="transmembrane region" description="Helical" evidence="13">
    <location>
        <begin position="155"/>
        <end position="178"/>
    </location>
</feature>
<dbReference type="InterPro" id="IPR050428">
    <property type="entry name" value="TCS_sensor_his_kinase"/>
</dbReference>
<dbReference type="InterPro" id="IPR004358">
    <property type="entry name" value="Sig_transdc_His_kin-like_C"/>
</dbReference>
<dbReference type="PANTHER" id="PTHR45436:SF5">
    <property type="entry name" value="SENSOR HISTIDINE KINASE TRCS"/>
    <property type="match status" value="1"/>
</dbReference>
<evidence type="ECO:0000256" key="4">
    <source>
        <dbReference type="ARBA" id="ARBA00012438"/>
    </source>
</evidence>
<dbReference type="CDD" id="cd00082">
    <property type="entry name" value="HisKA"/>
    <property type="match status" value="1"/>
</dbReference>
<dbReference type="SMART" id="SM00304">
    <property type="entry name" value="HAMP"/>
    <property type="match status" value="1"/>
</dbReference>
<protein>
    <recommendedName>
        <fullName evidence="4">histidine kinase</fullName>
        <ecNumber evidence="4">2.7.13.3</ecNumber>
    </recommendedName>
</protein>
<dbReference type="Pfam" id="PF00512">
    <property type="entry name" value="HisKA"/>
    <property type="match status" value="1"/>
</dbReference>
<keyword evidence="5" id="KW-0597">Phosphoprotein</keyword>
<dbReference type="SUPFAM" id="SSF55874">
    <property type="entry name" value="ATPase domain of HSP90 chaperone/DNA topoisomerase II/histidine kinase"/>
    <property type="match status" value="1"/>
</dbReference>
<dbReference type="PROSITE" id="PS50109">
    <property type="entry name" value="HIS_KIN"/>
    <property type="match status" value="1"/>
</dbReference>
<evidence type="ECO:0000256" key="10">
    <source>
        <dbReference type="ARBA" id="ARBA00023012"/>
    </source>
</evidence>
<evidence type="ECO:0000256" key="7">
    <source>
        <dbReference type="ARBA" id="ARBA00022692"/>
    </source>
</evidence>
<dbReference type="SMART" id="SM00387">
    <property type="entry name" value="HATPase_c"/>
    <property type="match status" value="1"/>
</dbReference>
<proteinExistence type="predicted"/>
<dbReference type="InterPro" id="IPR036890">
    <property type="entry name" value="HATPase_C_sf"/>
</dbReference>
<evidence type="ECO:0000256" key="3">
    <source>
        <dbReference type="ARBA" id="ARBA00004236"/>
    </source>
</evidence>
<keyword evidence="11 13" id="KW-0472">Membrane</keyword>
<dbReference type="FunFam" id="1.10.287.130:FF:000001">
    <property type="entry name" value="Two-component sensor histidine kinase"/>
    <property type="match status" value="1"/>
</dbReference>
<evidence type="ECO:0000313" key="17">
    <source>
        <dbReference type="Proteomes" id="UP000037737"/>
    </source>
</evidence>
<dbReference type="EC" id="2.7.13.3" evidence="4"/>
<dbReference type="CDD" id="cd06225">
    <property type="entry name" value="HAMP"/>
    <property type="match status" value="1"/>
</dbReference>
<evidence type="ECO:0000313" key="16">
    <source>
        <dbReference type="EMBL" id="KOS09951.1"/>
    </source>
</evidence>
<sequence>MRGSLQTRLMVTVIGMVALILTLVGIATGAVLGRILDANLNTQLANAVSSVTVRLDPGATAADILASGRQPEGFVFVLQGPSGLSGAYVSGPQQVTELSADDIDEILAQLDRSGISTVEIPGEGDHRVFLSAQPGGLFFLAGLPVAPVTATLGQIFTTVALVTTGGLLLLGVAIAVVIRAGLRPLRTVAETASRVAAMPLSEGEVSLTARVPEDQVDQYSEIGRVGHALNTLLEHVSRSLSARQRNEERMRAFVADASHELRTPLASIRGYSELSLRAISQHPDAAGETTQASLERIQAQSLRMTALVEDLLLLARLDEGQELVFGSVDLTRLALEAVEDARPTGPDHRWILDTEPEPVVVAGDAGRLHQVAANLLANARTHTPAGTTVTVGVSRDRGDAVLSVHDDGPGIDPALAEELFERFSRADRSRARQTGGTGLGLSIARAIAEAHGGSLSVRSAPGDTTFELRLPERPSTPTP</sequence>
<dbReference type="InterPro" id="IPR003594">
    <property type="entry name" value="HATPase_dom"/>
</dbReference>
<dbReference type="InterPro" id="IPR003660">
    <property type="entry name" value="HAMP_dom"/>
</dbReference>
<dbReference type="Proteomes" id="UP000037737">
    <property type="component" value="Unassembled WGS sequence"/>
</dbReference>
<comment type="cofactor">
    <cofactor evidence="2">
        <name>a divalent metal cation</name>
        <dbReference type="ChEBI" id="CHEBI:60240"/>
    </cofactor>
</comment>
<evidence type="ECO:0000259" key="14">
    <source>
        <dbReference type="PROSITE" id="PS50109"/>
    </source>
</evidence>
<dbReference type="Pfam" id="PF02518">
    <property type="entry name" value="HATPase_c"/>
    <property type="match status" value="1"/>
</dbReference>
<keyword evidence="17" id="KW-1185">Reference proteome</keyword>
<evidence type="ECO:0000256" key="12">
    <source>
        <dbReference type="SAM" id="MobiDB-lite"/>
    </source>
</evidence>
<keyword evidence="7 13" id="KW-0812">Transmembrane</keyword>
<dbReference type="InterPro" id="IPR005467">
    <property type="entry name" value="His_kinase_dom"/>
</dbReference>
<keyword evidence="9 13" id="KW-1133">Transmembrane helix</keyword>
<evidence type="ECO:0000256" key="8">
    <source>
        <dbReference type="ARBA" id="ARBA00022777"/>
    </source>
</evidence>
<gene>
    <name evidence="16" type="ORF">XI38_12955</name>
</gene>
<dbReference type="Pfam" id="PF00672">
    <property type="entry name" value="HAMP"/>
    <property type="match status" value="1"/>
</dbReference>
<dbReference type="KEGG" id="mcw:A8L33_12665"/>
<reference evidence="16" key="1">
    <citation type="submission" date="2015-04" db="EMBL/GenBank/DDBJ databases">
        <title>Complete genome sequence of Microbacterium chocolatum SIT 101, a bacterium enantioselectively hydrolyzing mesomeric diesters.</title>
        <authorList>
            <person name="Li X."/>
            <person name="Xu Y."/>
        </authorList>
    </citation>
    <scope>NUCLEOTIDE SEQUENCE [LARGE SCALE GENOMIC DNA]</scope>
    <source>
        <strain evidence="16">SIT 101</strain>
    </source>
</reference>
<dbReference type="Gene3D" id="1.10.287.130">
    <property type="match status" value="1"/>
</dbReference>
<evidence type="ECO:0000256" key="1">
    <source>
        <dbReference type="ARBA" id="ARBA00000085"/>
    </source>
</evidence>
<dbReference type="EMBL" id="LAVO01000014">
    <property type="protein sequence ID" value="KOS09951.1"/>
    <property type="molecule type" value="Genomic_DNA"/>
</dbReference>
<evidence type="ECO:0000259" key="15">
    <source>
        <dbReference type="PROSITE" id="PS50885"/>
    </source>
</evidence>
<keyword evidence="10" id="KW-0902">Two-component regulatory system</keyword>
<feature type="domain" description="HAMP" evidence="15">
    <location>
        <begin position="179"/>
        <end position="241"/>
    </location>
</feature>
<comment type="subcellular location">
    <subcellularLocation>
        <location evidence="3">Cell membrane</location>
    </subcellularLocation>
</comment>
<dbReference type="SUPFAM" id="SSF47384">
    <property type="entry name" value="Homodimeric domain of signal transducing histidine kinase"/>
    <property type="match status" value="1"/>
</dbReference>
<comment type="catalytic activity">
    <reaction evidence="1">
        <text>ATP + protein L-histidine = ADP + protein N-phospho-L-histidine.</text>
        <dbReference type="EC" id="2.7.13.3"/>
    </reaction>
</comment>
<keyword evidence="8 16" id="KW-0418">Kinase</keyword>
<organism evidence="16 17">
    <name type="scientific">Microbacterium aurantiacum</name>
    <dbReference type="NCBI Taxonomy" id="162393"/>
    <lineage>
        <taxon>Bacteria</taxon>
        <taxon>Bacillati</taxon>
        <taxon>Actinomycetota</taxon>
        <taxon>Actinomycetes</taxon>
        <taxon>Micrococcales</taxon>
        <taxon>Microbacteriaceae</taxon>
        <taxon>Microbacterium</taxon>
    </lineage>
</organism>
<dbReference type="GO" id="GO:0005886">
    <property type="term" value="C:plasma membrane"/>
    <property type="evidence" value="ECO:0007669"/>
    <property type="project" value="UniProtKB-SubCell"/>
</dbReference>
<dbReference type="Gene3D" id="6.10.340.10">
    <property type="match status" value="1"/>
</dbReference>
<evidence type="ECO:0000256" key="6">
    <source>
        <dbReference type="ARBA" id="ARBA00022679"/>
    </source>
</evidence>
<dbReference type="InterPro" id="IPR036097">
    <property type="entry name" value="HisK_dim/P_sf"/>
</dbReference>
<dbReference type="GO" id="GO:0005509">
    <property type="term" value="F:calcium ion binding"/>
    <property type="evidence" value="ECO:0007669"/>
    <property type="project" value="UniProtKB-ARBA"/>
</dbReference>
<dbReference type="GO" id="GO:0000155">
    <property type="term" value="F:phosphorelay sensor kinase activity"/>
    <property type="evidence" value="ECO:0007669"/>
    <property type="project" value="InterPro"/>
</dbReference>
<feature type="domain" description="Histidine kinase" evidence="14">
    <location>
        <begin position="256"/>
        <end position="474"/>
    </location>
</feature>
<feature type="transmembrane region" description="Helical" evidence="13">
    <location>
        <begin position="9"/>
        <end position="32"/>
    </location>
</feature>
<dbReference type="InterPro" id="IPR003661">
    <property type="entry name" value="HisK_dim/P_dom"/>
</dbReference>
<dbReference type="Gene3D" id="3.30.565.10">
    <property type="entry name" value="Histidine kinase-like ATPase, C-terminal domain"/>
    <property type="match status" value="1"/>
</dbReference>
<dbReference type="PROSITE" id="PS50885">
    <property type="entry name" value="HAMP"/>
    <property type="match status" value="1"/>
</dbReference>
<accession>A0A0M8MMR1</accession>
<evidence type="ECO:0000256" key="9">
    <source>
        <dbReference type="ARBA" id="ARBA00022989"/>
    </source>
</evidence>
<keyword evidence="6" id="KW-0808">Transferase</keyword>
<dbReference type="PANTHER" id="PTHR45436">
    <property type="entry name" value="SENSOR HISTIDINE KINASE YKOH"/>
    <property type="match status" value="1"/>
</dbReference>
<dbReference type="SMART" id="SM00388">
    <property type="entry name" value="HisKA"/>
    <property type="match status" value="1"/>
</dbReference>
<evidence type="ECO:0000256" key="13">
    <source>
        <dbReference type="SAM" id="Phobius"/>
    </source>
</evidence>
<dbReference type="PRINTS" id="PR00344">
    <property type="entry name" value="BCTRLSENSOR"/>
</dbReference>
<evidence type="ECO:0000256" key="5">
    <source>
        <dbReference type="ARBA" id="ARBA00022553"/>
    </source>
</evidence>
<evidence type="ECO:0000256" key="11">
    <source>
        <dbReference type="ARBA" id="ARBA00023136"/>
    </source>
</evidence>
<dbReference type="AlphaFoldDB" id="A0A0M8MMR1"/>
<evidence type="ECO:0000256" key="2">
    <source>
        <dbReference type="ARBA" id="ARBA00001968"/>
    </source>
</evidence>
<dbReference type="CDD" id="cd00075">
    <property type="entry name" value="HATPase"/>
    <property type="match status" value="1"/>
</dbReference>
<comment type="caution">
    <text evidence="16">The sequence shown here is derived from an EMBL/GenBank/DDBJ whole genome shotgun (WGS) entry which is preliminary data.</text>
</comment>
<dbReference type="FunFam" id="3.30.565.10:FF:000006">
    <property type="entry name" value="Sensor histidine kinase WalK"/>
    <property type="match status" value="1"/>
</dbReference>
<name>A0A0M8MMR1_9MICO</name>
<feature type="region of interest" description="Disordered" evidence="12">
    <location>
        <begin position="453"/>
        <end position="479"/>
    </location>
</feature>
<dbReference type="PATRIC" id="fig|84292.3.peg.2633"/>